<dbReference type="Proteomes" id="UP001430172">
    <property type="component" value="Unassembled WGS sequence"/>
</dbReference>
<feature type="domain" description="MobA-like NTP transferase" evidence="3">
    <location>
        <begin position="15"/>
        <end position="166"/>
    </location>
</feature>
<sequence>MADERAREGREDVTVVVLAGGGSTRFGTDKLAADLGGVTVLDHLLGGLPAHWPVVLVGPRRDTVRSDAVWVREDPPGGGPLAGVATGAEAVHTALMAVVAGDMPHAAAAVPRLLTALDEARPEVAAAVAVDDDAHVNPLLAVYRVAAVREALPASAHDGPAKRLLRLPHTEVRVAGTPGRDVDTPDDLERLRRDG</sequence>
<evidence type="ECO:0000313" key="5">
    <source>
        <dbReference type="Proteomes" id="UP001430172"/>
    </source>
</evidence>
<dbReference type="GO" id="GO:0016740">
    <property type="term" value="F:transferase activity"/>
    <property type="evidence" value="ECO:0007669"/>
    <property type="project" value="UniProtKB-KW"/>
</dbReference>
<dbReference type="InterPro" id="IPR029044">
    <property type="entry name" value="Nucleotide-diphossugar_trans"/>
</dbReference>
<dbReference type="PANTHER" id="PTHR19136:SF81">
    <property type="entry name" value="MOLYBDENUM COFACTOR GUANYLYLTRANSFERASE"/>
    <property type="match status" value="1"/>
</dbReference>
<dbReference type="SUPFAM" id="SSF53448">
    <property type="entry name" value="Nucleotide-diphospho-sugar transferases"/>
    <property type="match status" value="1"/>
</dbReference>
<comment type="caution">
    <text evidence="4">The sequence shown here is derived from an EMBL/GenBank/DDBJ whole genome shotgun (WGS) entry which is preliminary data.</text>
</comment>
<evidence type="ECO:0000259" key="3">
    <source>
        <dbReference type="Pfam" id="PF12804"/>
    </source>
</evidence>
<name>A0ABS2CQT3_9MICO</name>
<evidence type="ECO:0000313" key="4">
    <source>
        <dbReference type="EMBL" id="MBM6401424.1"/>
    </source>
</evidence>
<feature type="compositionally biased region" description="Basic and acidic residues" evidence="2">
    <location>
        <begin position="180"/>
        <end position="195"/>
    </location>
</feature>
<accession>A0ABS2CQT3</accession>
<organism evidence="4 5">
    <name type="scientific">Phycicoccus sonneratiae</name>
    <dbReference type="NCBI Taxonomy" id="2807628"/>
    <lineage>
        <taxon>Bacteria</taxon>
        <taxon>Bacillati</taxon>
        <taxon>Actinomycetota</taxon>
        <taxon>Actinomycetes</taxon>
        <taxon>Micrococcales</taxon>
        <taxon>Intrasporangiaceae</taxon>
        <taxon>Phycicoccus</taxon>
    </lineage>
</organism>
<feature type="region of interest" description="Disordered" evidence="2">
    <location>
        <begin position="175"/>
        <end position="195"/>
    </location>
</feature>
<dbReference type="RefSeq" id="WP_204131895.1">
    <property type="nucleotide sequence ID" value="NZ_JAFDVD010000015.1"/>
</dbReference>
<dbReference type="PANTHER" id="PTHR19136">
    <property type="entry name" value="MOLYBDENUM COFACTOR GUANYLYLTRANSFERASE"/>
    <property type="match status" value="1"/>
</dbReference>
<dbReference type="Pfam" id="PF12804">
    <property type="entry name" value="NTP_transf_3"/>
    <property type="match status" value="1"/>
</dbReference>
<protein>
    <submittedName>
        <fullName evidence="4">NTP transferase domain-containing protein</fullName>
    </submittedName>
</protein>
<keyword evidence="1 4" id="KW-0808">Transferase</keyword>
<dbReference type="Gene3D" id="3.90.550.10">
    <property type="entry name" value="Spore Coat Polysaccharide Biosynthesis Protein SpsA, Chain A"/>
    <property type="match status" value="1"/>
</dbReference>
<dbReference type="EMBL" id="JAFDVD010000015">
    <property type="protein sequence ID" value="MBM6401424.1"/>
    <property type="molecule type" value="Genomic_DNA"/>
</dbReference>
<evidence type="ECO:0000256" key="2">
    <source>
        <dbReference type="SAM" id="MobiDB-lite"/>
    </source>
</evidence>
<reference evidence="4" key="1">
    <citation type="submission" date="2021-02" db="EMBL/GenBank/DDBJ databases">
        <title>Phycicoccus sp. MQZ13P-5T, whole genome shotgun sequence.</title>
        <authorList>
            <person name="Tuo L."/>
        </authorList>
    </citation>
    <scope>NUCLEOTIDE SEQUENCE</scope>
    <source>
        <strain evidence="4">MQZ13P-5</strain>
    </source>
</reference>
<evidence type="ECO:0000256" key="1">
    <source>
        <dbReference type="ARBA" id="ARBA00022679"/>
    </source>
</evidence>
<gene>
    <name evidence="4" type="ORF">JQN70_13575</name>
</gene>
<keyword evidence="5" id="KW-1185">Reference proteome</keyword>
<dbReference type="InterPro" id="IPR025877">
    <property type="entry name" value="MobA-like_NTP_Trfase"/>
</dbReference>
<proteinExistence type="predicted"/>